<evidence type="ECO:0000313" key="4">
    <source>
        <dbReference type="EMBL" id="KAK5047210.1"/>
    </source>
</evidence>
<dbReference type="GO" id="GO:0003677">
    <property type="term" value="F:DNA binding"/>
    <property type="evidence" value="ECO:0007669"/>
    <property type="project" value="InterPro"/>
</dbReference>
<dbReference type="EMBL" id="JAVRRD010000026">
    <property type="protein sequence ID" value="KAK5047210.1"/>
    <property type="molecule type" value="Genomic_DNA"/>
</dbReference>
<dbReference type="GO" id="GO:0008270">
    <property type="term" value="F:zinc ion binding"/>
    <property type="evidence" value="ECO:0007669"/>
    <property type="project" value="InterPro"/>
</dbReference>
<dbReference type="InterPro" id="IPR007219">
    <property type="entry name" value="XnlR_reg_dom"/>
</dbReference>
<dbReference type="Pfam" id="PF04082">
    <property type="entry name" value="Fungal_trans"/>
    <property type="match status" value="1"/>
</dbReference>
<sequence length="756" mass="83932">MSSQSLNLKGSGGDPCKDCLRLSKECVYPPIQKRKRKARDREGRQQARGAQPTWSVPASIEESAHDRNLGGLDKENEILEVQNPWHVLSGSHLLDAAQKFRSSTNEGDPQRNQDIRVIRSPLQSTRPTRAPTPDSRADYLGAALAEEADAPCIEESSWEYYEPWSWRAICSDTGLQWMQRLTGSHDFVRSVRLFKEQLNPMSSEDRYLTLIPDYTEPEETVAWEYVNAFYENCWEADLGILDRTDLQAHLQAHFDNRGSPKDPAWFALRNIVFAAGYRSLLATTPAVSFADAQAKAGFYFNNALSMFTRLILPPSTLIAVRALTLMACYVEGIGSPALKHSLCANAVHIAQCKGLYRQPDKSWGNSENETLKRNWLWWTIYCLEKHLSLCSGRPSVIDDDNVSAQIPWAMPRGSNADLQSLSIAAKHAKLHSRISRHLLSFKALSMSTKDLITAVNQYHDQLTQLLDEMPTAFRIGTLARPPYSNRILIQLLYLHFSIYGSLMALHAHFFYPWMVSRHSTDIQDDALEVQLASSASTVADAARKIILALRLADSNITTPSWLTFYYPTYAAINLFIFLVKNPSSPSAKSDLGLLDVCAGHFGFIEFLTSSRVSMSLPRDAASVASRVVRVAKTVGSERTPAAGATVQIHSGHPYQLEPADMGGAGFGSLEQDAMDLNESALTKLTTVVNCSALSVGIGPWTTFERWESMAQYVTVAPVYTASTPISVLRSEANVISDRDGLTTIIGRPNHEQALPT</sequence>
<keyword evidence="5" id="KW-1185">Reference proteome</keyword>
<dbReference type="Proteomes" id="UP001358417">
    <property type="component" value="Unassembled WGS sequence"/>
</dbReference>
<dbReference type="InterPro" id="IPR050987">
    <property type="entry name" value="AtrR-like"/>
</dbReference>
<reference evidence="4 5" key="1">
    <citation type="submission" date="2023-08" db="EMBL/GenBank/DDBJ databases">
        <title>Black Yeasts Isolated from many extreme environments.</title>
        <authorList>
            <person name="Coleine C."/>
            <person name="Stajich J.E."/>
            <person name="Selbmann L."/>
        </authorList>
    </citation>
    <scope>NUCLEOTIDE SEQUENCE [LARGE SCALE GENOMIC DNA]</scope>
    <source>
        <strain evidence="4 5">CCFEE 5792</strain>
    </source>
</reference>
<feature type="region of interest" description="Disordered" evidence="2">
    <location>
        <begin position="100"/>
        <end position="134"/>
    </location>
</feature>
<proteinExistence type="predicted"/>
<accession>A0AAV9N2X2</accession>
<evidence type="ECO:0000313" key="5">
    <source>
        <dbReference type="Proteomes" id="UP001358417"/>
    </source>
</evidence>
<gene>
    <name evidence="4" type="ORF">LTR84_006732</name>
</gene>
<dbReference type="GO" id="GO:0003700">
    <property type="term" value="F:DNA-binding transcription factor activity"/>
    <property type="evidence" value="ECO:0007669"/>
    <property type="project" value="InterPro"/>
</dbReference>
<feature type="domain" description="Xylanolytic transcriptional activator regulatory" evidence="3">
    <location>
        <begin position="339"/>
        <end position="413"/>
    </location>
</feature>
<dbReference type="PANTHER" id="PTHR46910">
    <property type="entry name" value="TRANSCRIPTION FACTOR PDR1"/>
    <property type="match status" value="1"/>
</dbReference>
<feature type="region of interest" description="Disordered" evidence="2">
    <location>
        <begin position="30"/>
        <end position="60"/>
    </location>
</feature>
<evidence type="ECO:0000256" key="2">
    <source>
        <dbReference type="SAM" id="MobiDB-lite"/>
    </source>
</evidence>
<name>A0AAV9N2X2_9EURO</name>
<organism evidence="4 5">
    <name type="scientific">Exophiala bonariae</name>
    <dbReference type="NCBI Taxonomy" id="1690606"/>
    <lineage>
        <taxon>Eukaryota</taxon>
        <taxon>Fungi</taxon>
        <taxon>Dikarya</taxon>
        <taxon>Ascomycota</taxon>
        <taxon>Pezizomycotina</taxon>
        <taxon>Eurotiomycetes</taxon>
        <taxon>Chaetothyriomycetidae</taxon>
        <taxon>Chaetothyriales</taxon>
        <taxon>Herpotrichiellaceae</taxon>
        <taxon>Exophiala</taxon>
    </lineage>
</organism>
<dbReference type="RefSeq" id="XP_064702772.1">
    <property type="nucleotide sequence ID" value="XM_064850290.1"/>
</dbReference>
<dbReference type="PANTHER" id="PTHR46910:SF25">
    <property type="entry name" value="ABC-TRANSPORTER-REGULATING TRANSCRIPTION FACTOR"/>
    <property type="match status" value="1"/>
</dbReference>
<protein>
    <recommendedName>
        <fullName evidence="3">Xylanolytic transcriptional activator regulatory domain-containing protein</fullName>
    </recommendedName>
</protein>
<dbReference type="SMART" id="SM00906">
    <property type="entry name" value="Fungal_trans"/>
    <property type="match status" value="1"/>
</dbReference>
<comment type="caution">
    <text evidence="4">The sequence shown here is derived from an EMBL/GenBank/DDBJ whole genome shotgun (WGS) entry which is preliminary data.</text>
</comment>
<dbReference type="AlphaFoldDB" id="A0AAV9N2X2"/>
<keyword evidence="1" id="KW-0539">Nucleus</keyword>
<dbReference type="CDD" id="cd12148">
    <property type="entry name" value="fungal_TF_MHR"/>
    <property type="match status" value="1"/>
</dbReference>
<feature type="compositionally biased region" description="Basic and acidic residues" evidence="2">
    <location>
        <begin position="108"/>
        <end position="117"/>
    </location>
</feature>
<dbReference type="GeneID" id="89974901"/>
<evidence type="ECO:0000256" key="1">
    <source>
        <dbReference type="ARBA" id="ARBA00023242"/>
    </source>
</evidence>
<evidence type="ECO:0000259" key="3">
    <source>
        <dbReference type="SMART" id="SM00906"/>
    </source>
</evidence>
<dbReference type="GO" id="GO:0006351">
    <property type="term" value="P:DNA-templated transcription"/>
    <property type="evidence" value="ECO:0007669"/>
    <property type="project" value="InterPro"/>
</dbReference>